<evidence type="ECO:0000256" key="3">
    <source>
        <dbReference type="ARBA" id="ARBA00022741"/>
    </source>
</evidence>
<feature type="compositionally biased region" description="Low complexity" evidence="7">
    <location>
        <begin position="820"/>
        <end position="835"/>
    </location>
</feature>
<dbReference type="PROSITE" id="PS51547">
    <property type="entry name" value="C2_PI3K"/>
    <property type="match status" value="1"/>
</dbReference>
<dbReference type="CDD" id="cd00896">
    <property type="entry name" value="PI3Kc_III"/>
    <property type="match status" value="1"/>
</dbReference>
<dbReference type="GO" id="GO:0000407">
    <property type="term" value="C:phagophore assembly site"/>
    <property type="evidence" value="ECO:0007669"/>
    <property type="project" value="TreeGrafter"/>
</dbReference>
<dbReference type="PROSITE" id="PS50290">
    <property type="entry name" value="PI3_4_KINASE_3"/>
    <property type="match status" value="1"/>
</dbReference>
<dbReference type="FunFam" id="1.10.1070.11:FF:000002">
    <property type="entry name" value="Phosphatidylinositol 3-kinase catalytic subunit type 3"/>
    <property type="match status" value="1"/>
</dbReference>
<dbReference type="PROSITE" id="PS00915">
    <property type="entry name" value="PI3_4_KINASE_1"/>
    <property type="match status" value="1"/>
</dbReference>
<dbReference type="Pfam" id="PF00613">
    <property type="entry name" value="PI3Ka"/>
    <property type="match status" value="1"/>
</dbReference>
<evidence type="ECO:0000313" key="12">
    <source>
        <dbReference type="Proteomes" id="UP001146793"/>
    </source>
</evidence>
<feature type="compositionally biased region" description="Low complexity" evidence="7">
    <location>
        <begin position="849"/>
        <end position="860"/>
    </location>
</feature>
<evidence type="ECO:0000256" key="2">
    <source>
        <dbReference type="ARBA" id="ARBA00022679"/>
    </source>
</evidence>
<dbReference type="Pfam" id="PF00454">
    <property type="entry name" value="PI3_PI4_kinase"/>
    <property type="match status" value="1"/>
</dbReference>
<dbReference type="Gene3D" id="3.30.1010.10">
    <property type="entry name" value="Phosphatidylinositol 3-kinase Catalytic Subunit, Chain A, domain 4"/>
    <property type="match status" value="2"/>
</dbReference>
<comment type="caution">
    <text evidence="11">The sequence shown here is derived from an EMBL/GenBank/DDBJ whole genome shotgun (WGS) entry which is preliminary data.</text>
</comment>
<feature type="region of interest" description="Disordered" evidence="7">
    <location>
        <begin position="686"/>
        <end position="860"/>
    </location>
</feature>
<dbReference type="PANTHER" id="PTHR10048:SF7">
    <property type="entry name" value="PHOSPHATIDYLINOSITOL 3-KINASE CATALYTIC SUBUNIT TYPE 3"/>
    <property type="match status" value="1"/>
</dbReference>
<gene>
    <name evidence="11" type="ORF">M0812_28386</name>
</gene>
<dbReference type="InterPro" id="IPR015433">
    <property type="entry name" value="PI3/4_kinase"/>
</dbReference>
<dbReference type="InterPro" id="IPR001263">
    <property type="entry name" value="PI3K_accessory_dom"/>
</dbReference>
<name>A0AAV7Y8V3_9EUKA</name>
<feature type="compositionally biased region" description="Acidic residues" evidence="7">
    <location>
        <begin position="770"/>
        <end position="807"/>
    </location>
</feature>
<dbReference type="InterPro" id="IPR035892">
    <property type="entry name" value="C2_domain_sf"/>
</dbReference>
<dbReference type="Gene3D" id="1.25.40.70">
    <property type="entry name" value="Phosphatidylinositol 3-kinase, accessory domain (PIK)"/>
    <property type="match status" value="1"/>
</dbReference>
<evidence type="ECO:0000256" key="7">
    <source>
        <dbReference type="SAM" id="MobiDB-lite"/>
    </source>
</evidence>
<dbReference type="GO" id="GO:0034272">
    <property type="term" value="C:phosphatidylinositol 3-kinase complex, class III, type II"/>
    <property type="evidence" value="ECO:0007669"/>
    <property type="project" value="TreeGrafter"/>
</dbReference>
<dbReference type="InterPro" id="IPR018936">
    <property type="entry name" value="PI3/4_kinase_CS"/>
</dbReference>
<feature type="compositionally biased region" description="Basic residues" evidence="7">
    <location>
        <begin position="309"/>
        <end position="329"/>
    </location>
</feature>
<dbReference type="InterPro" id="IPR036940">
    <property type="entry name" value="PI3/4_kinase_cat_sf"/>
</dbReference>
<dbReference type="SMART" id="SM00145">
    <property type="entry name" value="PI3Ka"/>
    <property type="match status" value="1"/>
</dbReference>
<sequence length="1158" mass="135717">MTTKNTQRKFSFILHNSLKIPFQVLISKFEGNWEISNYEEELLNDPYLPYTYTHLKNKCIFRMVGQLFSNGLAISDSVECCALNQEKPREWNQVMKFSLNIKDLPLDTILILTIFALYSPKSIIVVGGTSINIFDQNRILREGSYRLKLNRNKFGNYNEMESYYLKDFPNVNNNTNKKYDHNQKFKEELNTMNLKTNYKSSSELDPELVRLNSSQRKYFRKFSNKKINKTQYIDDLVFKEIKRLEDCDLERNNRLLLTIRFPEFKKKTISYPIIYQDKIYKSKYKLDLTKNLNDNLNKFNEENFQNHYNKMRKKNLEKKKQKKQKNKKKKESDENYMLNFEKEKKKSKEKKKNQKSKAKSKTKQETRRFFTVCDPEIDLADIIEAKNRKLTRNLTGNYLSVNDMKPSIQERRDLSSLIEMPPTYVLTEQNKTLLWQYRFHLIKDKRGLAKFLKSVDFSGLYEEEEEHVKDLMRQWDPLNIDHVLECLTINIPSVAIRDLLVKQLSRFNDDQIILYLLQLVQSIRQERAPRSASLTQFLIRRGTENLKVGNYLFWYLYVEKSDDDFGTIYTRIYKDFKNKLKENNKFNVFDQQLSFVGSLKELHLHLSKTGMDRPKMIKTARNFLSPNGKFKRLNSFTPIILPLDPDIIIKGIQNEKTHIYKSSLMPFGLKLKIDNETDFDYGVPKLETNSKPLNFSSSTTTTSPTTSPSSSFSQQKSPIDLQLSNHKEMNKDKKKEGRKGNGYDLGNSNNDKDDENNEGDNNNNINNNNNDDDDDDNDDDDDENGNDDYDNSQDKNEEENNNNEEENFNEKETEKKNKRNNQSLFSSLFTSTTFLNEEKKKHKNKKLHNNSNNNNNNNNKLLIVNNSKKKIKKKLKRKINISETINSSIRNIKNKNRLEYGILFKVGDDMRQDQLIIQMINLMDQILKKENLDLELTPYKVLALSREVGMIEMVIDSTPISKILKNGTIQEFFRQHNPSTSTNDRDKIKKSVIQSYVKSCAGYSVITYILGIGDRHLDNLLLLKDGHLFHIDFGFILGNDPKLYPPPFKLSKEIVEGMGGMDSNEYHDFKSYCCEAFNILRKSANLILCLFSLMLDANLPDLNKEKEKALIKIQEKYKLELSDEQAIDYFQELINTSVNALFPKIVDKIHGISNAMKK</sequence>
<evidence type="ECO:0000259" key="9">
    <source>
        <dbReference type="PROSITE" id="PS51545"/>
    </source>
</evidence>
<keyword evidence="3" id="KW-0547">Nucleotide-binding</keyword>
<dbReference type="InterPro" id="IPR016024">
    <property type="entry name" value="ARM-type_fold"/>
</dbReference>
<evidence type="ECO:0000256" key="5">
    <source>
        <dbReference type="ARBA" id="ARBA00022840"/>
    </source>
</evidence>
<evidence type="ECO:0000256" key="6">
    <source>
        <dbReference type="PROSITE-ProRule" id="PRU00880"/>
    </source>
</evidence>
<dbReference type="SMART" id="SM00146">
    <property type="entry name" value="PI3Kc"/>
    <property type="match status" value="1"/>
</dbReference>
<feature type="region of interest" description="Disordered" evidence="7">
    <location>
        <begin position="303"/>
        <end position="364"/>
    </location>
</feature>
<organism evidence="11 12">
    <name type="scientific">Anaeramoeba flamelloides</name>
    <dbReference type="NCBI Taxonomy" id="1746091"/>
    <lineage>
        <taxon>Eukaryota</taxon>
        <taxon>Metamonada</taxon>
        <taxon>Anaeramoebidae</taxon>
        <taxon>Anaeramoeba</taxon>
    </lineage>
</organism>
<dbReference type="GO" id="GO:0006897">
    <property type="term" value="P:endocytosis"/>
    <property type="evidence" value="ECO:0007669"/>
    <property type="project" value="TreeGrafter"/>
</dbReference>
<keyword evidence="4" id="KW-0418">Kinase</keyword>
<dbReference type="GO" id="GO:0048015">
    <property type="term" value="P:phosphatidylinositol-mediated signaling"/>
    <property type="evidence" value="ECO:0007669"/>
    <property type="project" value="TreeGrafter"/>
</dbReference>
<reference evidence="11" key="1">
    <citation type="submission" date="2022-08" db="EMBL/GenBank/DDBJ databases">
        <title>Novel sulphate-reducing endosymbionts in the free-living metamonad Anaeramoeba.</title>
        <authorList>
            <person name="Jerlstrom-Hultqvist J."/>
            <person name="Cepicka I."/>
            <person name="Gallot-Lavallee L."/>
            <person name="Salas-Leiva D."/>
            <person name="Curtis B.A."/>
            <person name="Zahonova K."/>
            <person name="Pipaliya S."/>
            <person name="Dacks J."/>
            <person name="Roger A.J."/>
        </authorList>
    </citation>
    <scope>NUCLEOTIDE SEQUENCE</scope>
    <source>
        <strain evidence="11">Busselton2</strain>
    </source>
</reference>
<keyword evidence="5" id="KW-0067">ATP-binding</keyword>
<dbReference type="GO" id="GO:0005524">
    <property type="term" value="F:ATP binding"/>
    <property type="evidence" value="ECO:0007669"/>
    <property type="project" value="UniProtKB-KW"/>
</dbReference>
<dbReference type="EC" id="2.7.1.137" evidence="1"/>
<dbReference type="InterPro" id="IPR000403">
    <property type="entry name" value="PI3/4_kinase_cat_dom"/>
</dbReference>
<feature type="compositionally biased region" description="Low complexity" evidence="7">
    <location>
        <begin position="695"/>
        <end position="713"/>
    </location>
</feature>
<dbReference type="InterPro" id="IPR057756">
    <property type="entry name" value="PI3-kinase_type3/VPS34_cat"/>
</dbReference>
<feature type="domain" description="PI3K/PI4K catalytic" evidence="8">
    <location>
        <begin position="858"/>
        <end position="1142"/>
    </location>
</feature>
<evidence type="ECO:0000313" key="11">
    <source>
        <dbReference type="EMBL" id="KAJ3425939.1"/>
    </source>
</evidence>
<dbReference type="InterPro" id="IPR002420">
    <property type="entry name" value="PI3K-type_C2_dom"/>
</dbReference>
<dbReference type="GO" id="GO:0005768">
    <property type="term" value="C:endosome"/>
    <property type="evidence" value="ECO:0007669"/>
    <property type="project" value="TreeGrafter"/>
</dbReference>
<feature type="compositionally biased region" description="Basic and acidic residues" evidence="7">
    <location>
        <begin position="725"/>
        <end position="741"/>
    </location>
</feature>
<accession>A0AAV7Y8V3</accession>
<evidence type="ECO:0000259" key="10">
    <source>
        <dbReference type="PROSITE" id="PS51547"/>
    </source>
</evidence>
<dbReference type="Pfam" id="PF00792">
    <property type="entry name" value="PI3K_C2"/>
    <property type="match status" value="1"/>
</dbReference>
<dbReference type="Gene3D" id="1.10.1070.11">
    <property type="entry name" value="Phosphatidylinositol 3-/4-kinase, catalytic domain"/>
    <property type="match status" value="1"/>
</dbReference>
<evidence type="ECO:0000259" key="8">
    <source>
        <dbReference type="PROSITE" id="PS50290"/>
    </source>
</evidence>
<dbReference type="GO" id="GO:0000045">
    <property type="term" value="P:autophagosome assembly"/>
    <property type="evidence" value="ECO:0007669"/>
    <property type="project" value="TreeGrafter"/>
</dbReference>
<feature type="compositionally biased region" description="Low complexity" evidence="7">
    <location>
        <begin position="759"/>
        <end position="769"/>
    </location>
</feature>
<dbReference type="SUPFAM" id="SSF49562">
    <property type="entry name" value="C2 domain (Calcium/lipid-binding domain, CaLB)"/>
    <property type="match status" value="1"/>
</dbReference>
<dbReference type="AlphaFoldDB" id="A0AAV7Y8V3"/>
<comment type="similarity">
    <text evidence="6">Belongs to the PI3/PI4-kinase family.</text>
</comment>
<proteinExistence type="inferred from homology"/>
<dbReference type="Gene3D" id="2.60.40.150">
    <property type="entry name" value="C2 domain"/>
    <property type="match status" value="1"/>
</dbReference>
<dbReference type="PROSITE" id="PS51545">
    <property type="entry name" value="PIK_HELICAL"/>
    <property type="match status" value="1"/>
</dbReference>
<dbReference type="Proteomes" id="UP001146793">
    <property type="component" value="Unassembled WGS sequence"/>
</dbReference>
<evidence type="ECO:0000256" key="1">
    <source>
        <dbReference type="ARBA" id="ARBA00012073"/>
    </source>
</evidence>
<dbReference type="PANTHER" id="PTHR10048">
    <property type="entry name" value="PHOSPHATIDYLINOSITOL KINASE"/>
    <property type="match status" value="1"/>
</dbReference>
<dbReference type="GO" id="GO:0005777">
    <property type="term" value="C:peroxisome"/>
    <property type="evidence" value="ECO:0007669"/>
    <property type="project" value="TreeGrafter"/>
</dbReference>
<dbReference type="InterPro" id="IPR042236">
    <property type="entry name" value="PI3K_accessory_sf"/>
</dbReference>
<keyword evidence="2" id="KW-0808">Transferase</keyword>
<feature type="compositionally biased region" description="Basic residues" evidence="7">
    <location>
        <begin position="347"/>
        <end position="361"/>
    </location>
</feature>
<dbReference type="EMBL" id="JANTQA010000070">
    <property type="protein sequence ID" value="KAJ3425939.1"/>
    <property type="molecule type" value="Genomic_DNA"/>
</dbReference>
<feature type="domain" description="PIK helical" evidence="9">
    <location>
        <begin position="400"/>
        <end position="579"/>
    </location>
</feature>
<dbReference type="SUPFAM" id="SSF56112">
    <property type="entry name" value="Protein kinase-like (PK-like)"/>
    <property type="match status" value="1"/>
</dbReference>
<dbReference type="GO" id="GO:0034271">
    <property type="term" value="C:phosphatidylinositol 3-kinase complex, class III, type I"/>
    <property type="evidence" value="ECO:0007669"/>
    <property type="project" value="TreeGrafter"/>
</dbReference>
<dbReference type="GO" id="GO:0016303">
    <property type="term" value="F:1-phosphatidylinositol-3-kinase activity"/>
    <property type="evidence" value="ECO:0007669"/>
    <property type="project" value="UniProtKB-EC"/>
</dbReference>
<protein>
    <recommendedName>
        <fullName evidence="1">phosphatidylinositol 3-kinase</fullName>
        <ecNumber evidence="1">2.7.1.137</ecNumber>
    </recommendedName>
</protein>
<evidence type="ECO:0000256" key="4">
    <source>
        <dbReference type="ARBA" id="ARBA00022777"/>
    </source>
</evidence>
<feature type="domain" description="C2 PI3K-type" evidence="10">
    <location>
        <begin position="18"/>
        <end position="186"/>
    </location>
</feature>
<dbReference type="InterPro" id="IPR011009">
    <property type="entry name" value="Kinase-like_dom_sf"/>
</dbReference>
<dbReference type="PROSITE" id="PS00916">
    <property type="entry name" value="PI3_4_KINASE_2"/>
    <property type="match status" value="1"/>
</dbReference>
<dbReference type="SUPFAM" id="SSF48371">
    <property type="entry name" value="ARM repeat"/>
    <property type="match status" value="1"/>
</dbReference>